<evidence type="ECO:0000313" key="1">
    <source>
        <dbReference type="EMBL" id="KAF9650391.1"/>
    </source>
</evidence>
<gene>
    <name evidence="1" type="ORF">BDM02DRAFT_3112162</name>
</gene>
<name>A0ACB6ZL45_THEGA</name>
<proteinExistence type="predicted"/>
<comment type="caution">
    <text evidence="1">The sequence shown here is derived from an EMBL/GenBank/DDBJ whole genome shotgun (WGS) entry which is preliminary data.</text>
</comment>
<reference evidence="1" key="2">
    <citation type="journal article" date="2020" name="Nat. Commun.">
        <title>Large-scale genome sequencing of mycorrhizal fungi provides insights into the early evolution of symbiotic traits.</title>
        <authorList>
            <person name="Miyauchi S."/>
            <person name="Kiss E."/>
            <person name="Kuo A."/>
            <person name="Drula E."/>
            <person name="Kohler A."/>
            <person name="Sanchez-Garcia M."/>
            <person name="Morin E."/>
            <person name="Andreopoulos B."/>
            <person name="Barry K.W."/>
            <person name="Bonito G."/>
            <person name="Buee M."/>
            <person name="Carver A."/>
            <person name="Chen C."/>
            <person name="Cichocki N."/>
            <person name="Clum A."/>
            <person name="Culley D."/>
            <person name="Crous P.W."/>
            <person name="Fauchery L."/>
            <person name="Girlanda M."/>
            <person name="Hayes R.D."/>
            <person name="Keri Z."/>
            <person name="LaButti K."/>
            <person name="Lipzen A."/>
            <person name="Lombard V."/>
            <person name="Magnuson J."/>
            <person name="Maillard F."/>
            <person name="Murat C."/>
            <person name="Nolan M."/>
            <person name="Ohm R.A."/>
            <person name="Pangilinan J."/>
            <person name="Pereira M.F."/>
            <person name="Perotto S."/>
            <person name="Peter M."/>
            <person name="Pfister S."/>
            <person name="Riley R."/>
            <person name="Sitrit Y."/>
            <person name="Stielow J.B."/>
            <person name="Szollosi G."/>
            <person name="Zifcakova L."/>
            <person name="Stursova M."/>
            <person name="Spatafora J.W."/>
            <person name="Tedersoo L."/>
            <person name="Vaario L.M."/>
            <person name="Yamada A."/>
            <person name="Yan M."/>
            <person name="Wang P."/>
            <person name="Xu J."/>
            <person name="Bruns T."/>
            <person name="Baldrian P."/>
            <person name="Vilgalys R."/>
            <person name="Dunand C."/>
            <person name="Henrissat B."/>
            <person name="Grigoriev I.V."/>
            <person name="Hibbett D."/>
            <person name="Nagy L.G."/>
            <person name="Martin F.M."/>
        </authorList>
    </citation>
    <scope>NUCLEOTIDE SEQUENCE</scope>
    <source>
        <strain evidence="1">P2</strain>
    </source>
</reference>
<protein>
    <submittedName>
        <fullName evidence="1">Uncharacterized protein</fullName>
    </submittedName>
</protein>
<dbReference type="Proteomes" id="UP000886501">
    <property type="component" value="Unassembled WGS sequence"/>
</dbReference>
<accession>A0ACB6ZL45</accession>
<reference evidence="1" key="1">
    <citation type="submission" date="2019-10" db="EMBL/GenBank/DDBJ databases">
        <authorList>
            <consortium name="DOE Joint Genome Institute"/>
            <person name="Kuo A."/>
            <person name="Miyauchi S."/>
            <person name="Kiss E."/>
            <person name="Drula E."/>
            <person name="Kohler A."/>
            <person name="Sanchez-Garcia M."/>
            <person name="Andreopoulos B."/>
            <person name="Barry K.W."/>
            <person name="Bonito G."/>
            <person name="Buee M."/>
            <person name="Carver A."/>
            <person name="Chen C."/>
            <person name="Cichocki N."/>
            <person name="Clum A."/>
            <person name="Culley D."/>
            <person name="Crous P.W."/>
            <person name="Fauchery L."/>
            <person name="Girlanda M."/>
            <person name="Hayes R."/>
            <person name="Keri Z."/>
            <person name="Labutti K."/>
            <person name="Lipzen A."/>
            <person name="Lombard V."/>
            <person name="Magnuson J."/>
            <person name="Maillard F."/>
            <person name="Morin E."/>
            <person name="Murat C."/>
            <person name="Nolan M."/>
            <person name="Ohm R."/>
            <person name="Pangilinan J."/>
            <person name="Pereira M."/>
            <person name="Perotto S."/>
            <person name="Peter M."/>
            <person name="Riley R."/>
            <person name="Sitrit Y."/>
            <person name="Stielow B."/>
            <person name="Szollosi G."/>
            <person name="Zifcakova L."/>
            <person name="Stursova M."/>
            <person name="Spatafora J.W."/>
            <person name="Tedersoo L."/>
            <person name="Vaario L.-M."/>
            <person name="Yamada A."/>
            <person name="Yan M."/>
            <person name="Wang P."/>
            <person name="Xu J."/>
            <person name="Bruns T."/>
            <person name="Baldrian P."/>
            <person name="Vilgalys R."/>
            <person name="Henrissat B."/>
            <person name="Grigoriev I.V."/>
            <person name="Hibbett D."/>
            <person name="Nagy L.G."/>
            <person name="Martin F.M."/>
        </authorList>
    </citation>
    <scope>NUCLEOTIDE SEQUENCE</scope>
    <source>
        <strain evidence="1">P2</strain>
    </source>
</reference>
<keyword evidence="2" id="KW-1185">Reference proteome</keyword>
<sequence length="118" mass="13234">MPPTAYYKVRALLDVFCDLVIPCVATTLVLHYSGRWRLGFPSIPPYIASIMIYFAVRVKYADFLDEREAQKLNARLLSRVVGKLPSNVDVIPLNAGPAGSLFARWIFLTSSTSTRLQL</sequence>
<evidence type="ECO:0000313" key="2">
    <source>
        <dbReference type="Proteomes" id="UP000886501"/>
    </source>
</evidence>
<organism evidence="1 2">
    <name type="scientific">Thelephora ganbajun</name>
    <name type="common">Ganba fungus</name>
    <dbReference type="NCBI Taxonomy" id="370292"/>
    <lineage>
        <taxon>Eukaryota</taxon>
        <taxon>Fungi</taxon>
        <taxon>Dikarya</taxon>
        <taxon>Basidiomycota</taxon>
        <taxon>Agaricomycotina</taxon>
        <taxon>Agaricomycetes</taxon>
        <taxon>Thelephorales</taxon>
        <taxon>Thelephoraceae</taxon>
        <taxon>Thelephora</taxon>
    </lineage>
</organism>
<dbReference type="EMBL" id="MU117985">
    <property type="protein sequence ID" value="KAF9650391.1"/>
    <property type="molecule type" value="Genomic_DNA"/>
</dbReference>